<dbReference type="SUPFAM" id="SSF48208">
    <property type="entry name" value="Six-hairpin glycosidases"/>
    <property type="match status" value="1"/>
</dbReference>
<comment type="function">
    <text evidence="5">Cleaves the distal alpha 1,2-linked glucose residue from the Glc(3)Man(9)GlcNAc(2) oligosaccharide precursor.</text>
</comment>
<feature type="domain" description="Glycosyl hydrolase family 63 C-terminal" evidence="7">
    <location>
        <begin position="369"/>
        <end position="866"/>
    </location>
</feature>
<keyword evidence="3 5" id="KW-0378">Hydrolase</keyword>
<evidence type="ECO:0000259" key="8">
    <source>
        <dbReference type="Pfam" id="PF16923"/>
    </source>
</evidence>
<comment type="catalytic activity">
    <reaction evidence="5">
        <text>N(4)-(alpha-D-Glc-(1-&gt;2)-alpha-D-Glc-(1-&gt;3)-alpha-D-Glc-(1-&gt;3)-alpha-D-Man-(1-&gt;2)-alpha-D-Man-(1-&gt;2)-alpha-D-Man-(1-&gt;3)-[alpha-D-Man-(1-&gt;2)-alpha-D-Man-(1-&gt;3)-[alpha-D-Man-(1-&gt;2)-alpha-D-Man-(1-&gt;6)]-alpha-D-Man-(1-&gt;6)]-beta-D-Man-(1-&gt;4)-beta-D-GlcNAc-(1-&gt;4)-beta-D-GlcNAc)-L-asparaginyl-[protein] + H2O = N(4)-(alpha-D-Glc-(1-&gt;3)-alpha-D-Glc-(1-&gt;3)-alpha-D-Man-(1-&gt;2)-alpha-D-Man-(1-&gt;2)-alpha-D-Man-(1-&gt;3)-[alpha-D-Man-(1-&gt;2)-alpha-D-Man-(1-&gt;3)-[alpha-D-Man-(1-&gt;2)-alpha-D-Man-(1-&gt;6)]-alpha-D-Man-(1-&gt;6)]-beta-D-Man-(1-&gt;4)-beta-D-GlcNAc-(1-&gt;4)-beta-D-GlcNAc)-L-asparaginyl-[protein] + beta-D-glucose</text>
        <dbReference type="Rhea" id="RHEA:55988"/>
        <dbReference type="Rhea" id="RHEA-COMP:12806"/>
        <dbReference type="Rhea" id="RHEA-COMP:14355"/>
        <dbReference type="ChEBI" id="CHEBI:15377"/>
        <dbReference type="ChEBI" id="CHEBI:15903"/>
        <dbReference type="ChEBI" id="CHEBI:59082"/>
        <dbReference type="ChEBI" id="CHEBI:132537"/>
        <dbReference type="EC" id="3.2.1.106"/>
    </reaction>
</comment>
<gene>
    <name evidence="9" type="primary">GCS1_1</name>
    <name evidence="9" type="ORF">Tsubulata_017215</name>
</gene>
<feature type="compositionally biased region" description="Basic and acidic residues" evidence="6">
    <location>
        <begin position="15"/>
        <end position="27"/>
    </location>
</feature>
<keyword evidence="5" id="KW-1133">Transmembrane helix</keyword>
<dbReference type="Pfam" id="PF03200">
    <property type="entry name" value="Glyco_hydro_63"/>
    <property type="match status" value="1"/>
</dbReference>
<proteinExistence type="inferred from homology"/>
<comment type="subcellular location">
    <subcellularLocation>
        <location evidence="5">Endoplasmic reticulum membrane</location>
        <topology evidence="5">Single-pass type II membrane protein</topology>
    </subcellularLocation>
</comment>
<dbReference type="Pfam" id="PF16923">
    <property type="entry name" value="Glyco_hydro_63N"/>
    <property type="match status" value="1"/>
</dbReference>
<dbReference type="InterPro" id="IPR038518">
    <property type="entry name" value="Glyco_hydro_63N_sf"/>
</dbReference>
<sequence length="869" mass="99855">MTGSGRITARSRIKSSVDDRGDSETSLRQRKPTLRPRRDRNKDRNSLQIFNVDVKVMLGICILAFTVMALLIYSLVNPSDQSRSTPRVVTPFPAPKIMDLPQFQGEHKESLYWGTYRPHVYFGIRARTPRSLVGGLMWIGAKDGQYLMRHVCQDSDDLSTYGWTQHNGRYYGHQVLVDHGLRLETSFLKSRSEGSGYGGDWAVRIDVQTEKSGWNDEMLRNGHLFFYLADEEGNALSLGSDSFEKMDNSLLASGSRKDVGGWELHLNSKTSELHIGLKLQQMWVSDVLGVHYAGFRTPHIHNLSDLVQQNVGTQARMFGKLQLSDSSEDSSNILVFQIAGRVPFRTDIAFVSGTGEEHARAHERVSSLTDASMTNRLQRKQEEFDTRFKQCFDLADKLEPEASSVGKVAIANMLGGIGYFYGRSKIAYRKNSDHKGSDYSIAYWPAELYTAVPSRPFFPRGFLWDEGFHQLLIWRWDVRICLDIIGHWLDLMNIDGWIPREQILGSEALSKVPEEFVAQHPTNGNPPTLFLAIRDLLDGIQKNKFSETERNEITLFLERAFVRLEAWFRWFNTTQSGKERSSYFWHGRDNTTTRELNPKTLSSGLDDYPRASHPNNEERHLDLRCWMLLASNCMHSIAQLFDKDSVPVKEYGSTTNLLSNFELLNQMHLHPTYGAYFDFGNHTEKVRLSWKETISGNGYATRELVREVLEKPELRLVPHIGYVSLFPFMGKIIPSDSWILGKQLDLISNRSTLWTDYGLRSLAKTSSLYMKRNTEHDPPYWRGPIWMNMNYMILSALHHYSKEDGPYRDRARVIYDDLRNNLIRNVVHNYHKTGFLWEQYDQKTGKGKGARLFTGWTSLVLLIMAEAYT</sequence>
<dbReference type="OrthoDB" id="410058at2759"/>
<feature type="domain" description="Glycosyl hydrolase family 63 N-terminal" evidence="8">
    <location>
        <begin position="110"/>
        <end position="299"/>
    </location>
</feature>
<dbReference type="EMBL" id="JAKUCV010004789">
    <property type="protein sequence ID" value="KAJ4834051.1"/>
    <property type="molecule type" value="Genomic_DNA"/>
</dbReference>
<dbReference type="Gene3D" id="1.50.10.10">
    <property type="match status" value="1"/>
</dbReference>
<protein>
    <recommendedName>
        <fullName evidence="5">Mannosyl-oligosaccharide glucosidase</fullName>
        <ecNumber evidence="5">3.2.1.106</ecNumber>
    </recommendedName>
</protein>
<organism evidence="9 10">
    <name type="scientific">Turnera subulata</name>
    <dbReference type="NCBI Taxonomy" id="218843"/>
    <lineage>
        <taxon>Eukaryota</taxon>
        <taxon>Viridiplantae</taxon>
        <taxon>Streptophyta</taxon>
        <taxon>Embryophyta</taxon>
        <taxon>Tracheophyta</taxon>
        <taxon>Spermatophyta</taxon>
        <taxon>Magnoliopsida</taxon>
        <taxon>eudicotyledons</taxon>
        <taxon>Gunneridae</taxon>
        <taxon>Pentapetalae</taxon>
        <taxon>rosids</taxon>
        <taxon>fabids</taxon>
        <taxon>Malpighiales</taxon>
        <taxon>Passifloraceae</taxon>
        <taxon>Turnera</taxon>
    </lineage>
</organism>
<evidence type="ECO:0000256" key="3">
    <source>
        <dbReference type="ARBA" id="ARBA00022801"/>
    </source>
</evidence>
<accession>A0A9Q0FPF3</accession>
<dbReference type="GO" id="GO:0004573">
    <property type="term" value="F:Glc3Man9GlcNAc2 oligosaccharide glucosidase activity"/>
    <property type="evidence" value="ECO:0007669"/>
    <property type="project" value="UniProtKB-UniRule"/>
</dbReference>
<dbReference type="Proteomes" id="UP001141552">
    <property type="component" value="Unassembled WGS sequence"/>
</dbReference>
<feature type="region of interest" description="Disordered" evidence="6">
    <location>
        <begin position="1"/>
        <end position="40"/>
    </location>
</feature>
<feature type="compositionally biased region" description="Basic residues" evidence="6">
    <location>
        <begin position="28"/>
        <end position="39"/>
    </location>
</feature>
<reference evidence="9" key="1">
    <citation type="submission" date="2022-02" db="EMBL/GenBank/DDBJ databases">
        <authorList>
            <person name="Henning P.M."/>
            <person name="McCubbin A.G."/>
            <person name="Shore J.S."/>
        </authorList>
    </citation>
    <scope>NUCLEOTIDE SEQUENCE</scope>
    <source>
        <strain evidence="9">F60SS</strain>
        <tissue evidence="9">Leaves</tissue>
    </source>
</reference>
<dbReference type="InterPro" id="IPR008928">
    <property type="entry name" value="6-hairpin_glycosidase_sf"/>
</dbReference>
<dbReference type="GO" id="GO:0009311">
    <property type="term" value="P:oligosaccharide metabolic process"/>
    <property type="evidence" value="ECO:0007669"/>
    <property type="project" value="UniProtKB-UniRule"/>
</dbReference>
<dbReference type="FunFam" id="2.70.98.110:FF:000002">
    <property type="entry name" value="Mannosyl-oligosaccharide glucosidase GCS1"/>
    <property type="match status" value="1"/>
</dbReference>
<comment type="pathway">
    <text evidence="1">Glycan metabolism; N-glycan degradation.</text>
</comment>
<dbReference type="AlphaFoldDB" id="A0A9Q0FPF3"/>
<dbReference type="InterPro" id="IPR031631">
    <property type="entry name" value="Glyco_hydro_63N"/>
</dbReference>
<evidence type="ECO:0000256" key="4">
    <source>
        <dbReference type="ARBA" id="ARBA00023295"/>
    </source>
</evidence>
<keyword evidence="5" id="KW-0256">Endoplasmic reticulum</keyword>
<dbReference type="Gene3D" id="2.70.98.110">
    <property type="entry name" value="Glycosyl hydrolase family 63, N-terminal domain"/>
    <property type="match status" value="1"/>
</dbReference>
<evidence type="ECO:0000313" key="10">
    <source>
        <dbReference type="Proteomes" id="UP001141552"/>
    </source>
</evidence>
<dbReference type="GO" id="GO:0005789">
    <property type="term" value="C:endoplasmic reticulum membrane"/>
    <property type="evidence" value="ECO:0007669"/>
    <property type="project" value="UniProtKB-SubCell"/>
</dbReference>
<keyword evidence="4 5" id="KW-0326">Glycosidase</keyword>
<evidence type="ECO:0000256" key="1">
    <source>
        <dbReference type="ARBA" id="ARBA00004740"/>
    </source>
</evidence>
<reference evidence="9" key="2">
    <citation type="journal article" date="2023" name="Plants (Basel)">
        <title>Annotation of the Turnera subulata (Passifloraceae) Draft Genome Reveals the S-Locus Evolved after the Divergence of Turneroideae from Passifloroideae in a Stepwise Manner.</title>
        <authorList>
            <person name="Henning P.M."/>
            <person name="Roalson E.H."/>
            <person name="Mir W."/>
            <person name="McCubbin A.G."/>
            <person name="Shore J.S."/>
        </authorList>
    </citation>
    <scope>NUCLEOTIDE SEQUENCE</scope>
    <source>
        <strain evidence="9">F60SS</strain>
    </source>
</reference>
<comment type="similarity">
    <text evidence="2 5">Belongs to the glycosyl hydrolase 63 family.</text>
</comment>
<dbReference type="EC" id="3.2.1.106" evidence="5"/>
<dbReference type="InterPro" id="IPR004888">
    <property type="entry name" value="Glycoside_hydrolase_63"/>
</dbReference>
<dbReference type="PANTHER" id="PTHR10412:SF20">
    <property type="entry name" value="MANNOSYL-OLIGOSACCHARIDE GLUCOSIDASE GCS1"/>
    <property type="match status" value="1"/>
</dbReference>
<dbReference type="InterPro" id="IPR031335">
    <property type="entry name" value="Glyco_hydro_63_C"/>
</dbReference>
<evidence type="ECO:0000259" key="7">
    <source>
        <dbReference type="Pfam" id="PF03200"/>
    </source>
</evidence>
<feature type="transmembrane region" description="Helical" evidence="5">
    <location>
        <begin position="56"/>
        <end position="76"/>
    </location>
</feature>
<evidence type="ECO:0000256" key="5">
    <source>
        <dbReference type="RuleBase" id="RU368089"/>
    </source>
</evidence>
<evidence type="ECO:0000313" key="9">
    <source>
        <dbReference type="EMBL" id="KAJ4834051.1"/>
    </source>
</evidence>
<comment type="caution">
    <text evidence="9">The sequence shown here is derived from an EMBL/GenBank/DDBJ whole genome shotgun (WGS) entry which is preliminary data.</text>
</comment>
<dbReference type="InterPro" id="IPR012341">
    <property type="entry name" value="6hp_glycosidase-like_sf"/>
</dbReference>
<dbReference type="GO" id="GO:0006487">
    <property type="term" value="P:protein N-linked glycosylation"/>
    <property type="evidence" value="ECO:0007669"/>
    <property type="project" value="UniProtKB-UniRule"/>
</dbReference>
<evidence type="ECO:0000256" key="6">
    <source>
        <dbReference type="SAM" id="MobiDB-lite"/>
    </source>
</evidence>
<keyword evidence="10" id="KW-1185">Reference proteome</keyword>
<keyword evidence="5" id="KW-0812">Transmembrane</keyword>
<name>A0A9Q0FPF3_9ROSI</name>
<dbReference type="FunFam" id="1.50.10.10:FF:000009">
    <property type="entry name" value="mannosyl-oligosaccharide glucosidase"/>
    <property type="match status" value="1"/>
</dbReference>
<dbReference type="PANTHER" id="PTHR10412">
    <property type="entry name" value="MANNOSYL-OLIGOSACCHARIDE GLUCOSIDASE"/>
    <property type="match status" value="1"/>
</dbReference>
<keyword evidence="5" id="KW-0472">Membrane</keyword>
<evidence type="ECO:0000256" key="2">
    <source>
        <dbReference type="ARBA" id="ARBA00010833"/>
    </source>
</evidence>